<sequence>MSREWLSVWASSGEEAAGSQKAAAVVQQIPSAQPTVIRFPAGRNGRKGGRRGLTSAPLNLSWTTRPEEGSRRRSSTCPQFQDQNQNLDLDLEQLYGGFPPSLHFTVTAGPGESGALYAQRGGDAGTFERPTLLVFPWKHWPLCGNMTPRTSVTSMKPETCCRLCG</sequence>
<name>A0ABV0ZF84_9TELE</name>
<keyword evidence="3" id="KW-1185">Reference proteome</keyword>
<proteinExistence type="predicted"/>
<feature type="region of interest" description="Disordered" evidence="1">
    <location>
        <begin position="40"/>
        <end position="80"/>
    </location>
</feature>
<protein>
    <submittedName>
        <fullName evidence="2">Uncharacterized protein</fullName>
    </submittedName>
</protein>
<feature type="non-terminal residue" evidence="2">
    <location>
        <position position="165"/>
    </location>
</feature>
<evidence type="ECO:0000313" key="2">
    <source>
        <dbReference type="EMBL" id="MEQ2304507.1"/>
    </source>
</evidence>
<comment type="caution">
    <text evidence="2">The sequence shown here is derived from an EMBL/GenBank/DDBJ whole genome shotgun (WGS) entry which is preliminary data.</text>
</comment>
<dbReference type="EMBL" id="JAHRIP010059397">
    <property type="protein sequence ID" value="MEQ2304507.1"/>
    <property type="molecule type" value="Genomic_DNA"/>
</dbReference>
<evidence type="ECO:0000313" key="3">
    <source>
        <dbReference type="Proteomes" id="UP001469553"/>
    </source>
</evidence>
<organism evidence="2 3">
    <name type="scientific">Ameca splendens</name>
    <dbReference type="NCBI Taxonomy" id="208324"/>
    <lineage>
        <taxon>Eukaryota</taxon>
        <taxon>Metazoa</taxon>
        <taxon>Chordata</taxon>
        <taxon>Craniata</taxon>
        <taxon>Vertebrata</taxon>
        <taxon>Euteleostomi</taxon>
        <taxon>Actinopterygii</taxon>
        <taxon>Neopterygii</taxon>
        <taxon>Teleostei</taxon>
        <taxon>Neoteleostei</taxon>
        <taxon>Acanthomorphata</taxon>
        <taxon>Ovalentaria</taxon>
        <taxon>Atherinomorphae</taxon>
        <taxon>Cyprinodontiformes</taxon>
        <taxon>Goodeidae</taxon>
        <taxon>Ameca</taxon>
    </lineage>
</organism>
<evidence type="ECO:0000256" key="1">
    <source>
        <dbReference type="SAM" id="MobiDB-lite"/>
    </source>
</evidence>
<gene>
    <name evidence="2" type="ORF">AMECASPLE_027738</name>
</gene>
<accession>A0ABV0ZF84</accession>
<reference evidence="2 3" key="1">
    <citation type="submission" date="2021-06" db="EMBL/GenBank/DDBJ databases">
        <authorList>
            <person name="Palmer J.M."/>
        </authorList>
    </citation>
    <scope>NUCLEOTIDE SEQUENCE [LARGE SCALE GENOMIC DNA]</scope>
    <source>
        <strain evidence="2 3">AS_MEX2019</strain>
        <tissue evidence="2">Muscle</tissue>
    </source>
</reference>
<dbReference type="Proteomes" id="UP001469553">
    <property type="component" value="Unassembled WGS sequence"/>
</dbReference>